<reference evidence="2 3" key="1">
    <citation type="submission" date="2016-02" db="EMBL/GenBank/DDBJ databases">
        <title>Genome analysis of coral dinoflagellate symbionts highlights evolutionary adaptations to a symbiotic lifestyle.</title>
        <authorList>
            <person name="Aranda M."/>
            <person name="Li Y."/>
            <person name="Liew Y.J."/>
            <person name="Baumgarten S."/>
            <person name="Simakov O."/>
            <person name="Wilson M."/>
            <person name="Piel J."/>
            <person name="Ashoor H."/>
            <person name="Bougouffa S."/>
            <person name="Bajic V.B."/>
            <person name="Ryu T."/>
            <person name="Ravasi T."/>
            <person name="Bayer T."/>
            <person name="Micklem G."/>
            <person name="Kim H."/>
            <person name="Bhak J."/>
            <person name="Lajeunesse T.C."/>
            <person name="Voolstra C.R."/>
        </authorList>
    </citation>
    <scope>NUCLEOTIDE SEQUENCE [LARGE SCALE GENOMIC DNA]</scope>
    <source>
        <strain evidence="2 3">CCMP2467</strain>
    </source>
</reference>
<feature type="domain" description="CS" evidence="1">
    <location>
        <begin position="2"/>
        <end position="99"/>
    </location>
</feature>
<dbReference type="Gene3D" id="2.60.40.790">
    <property type="match status" value="1"/>
</dbReference>
<evidence type="ECO:0000313" key="3">
    <source>
        <dbReference type="Proteomes" id="UP000186817"/>
    </source>
</evidence>
<dbReference type="Proteomes" id="UP000186817">
    <property type="component" value="Unassembled WGS sequence"/>
</dbReference>
<dbReference type="AlphaFoldDB" id="A0A1Q9EL80"/>
<gene>
    <name evidence="2" type="ORF">AK812_SmicGene8360</name>
</gene>
<organism evidence="2 3">
    <name type="scientific">Symbiodinium microadriaticum</name>
    <name type="common">Dinoflagellate</name>
    <name type="synonym">Zooxanthella microadriatica</name>
    <dbReference type="NCBI Taxonomy" id="2951"/>
    <lineage>
        <taxon>Eukaryota</taxon>
        <taxon>Sar</taxon>
        <taxon>Alveolata</taxon>
        <taxon>Dinophyceae</taxon>
        <taxon>Suessiales</taxon>
        <taxon>Symbiodiniaceae</taxon>
        <taxon>Symbiodinium</taxon>
    </lineage>
</organism>
<keyword evidence="3" id="KW-1185">Reference proteome</keyword>
<comment type="caution">
    <text evidence="2">The sequence shown here is derived from an EMBL/GenBank/DDBJ whole genome shotgun (WGS) entry which is preliminary data.</text>
</comment>
<evidence type="ECO:0000259" key="1">
    <source>
        <dbReference type="PROSITE" id="PS51203"/>
    </source>
</evidence>
<dbReference type="InterPro" id="IPR007052">
    <property type="entry name" value="CS_dom"/>
</dbReference>
<dbReference type="SUPFAM" id="SSF49764">
    <property type="entry name" value="HSP20-like chaperones"/>
    <property type="match status" value="1"/>
</dbReference>
<dbReference type="InterPro" id="IPR008978">
    <property type="entry name" value="HSP20-like_chaperone"/>
</dbReference>
<proteinExistence type="predicted"/>
<dbReference type="Pfam" id="PF04969">
    <property type="entry name" value="CS"/>
    <property type="match status" value="1"/>
</dbReference>
<dbReference type="OrthoDB" id="515366at2759"/>
<dbReference type="PROSITE" id="PS51203">
    <property type="entry name" value="CS"/>
    <property type="match status" value="1"/>
</dbReference>
<evidence type="ECO:0000313" key="2">
    <source>
        <dbReference type="EMBL" id="OLQ08165.1"/>
    </source>
</evidence>
<accession>A0A1Q9EL80</accession>
<dbReference type="OMA" id="EAYRWAN"/>
<name>A0A1Q9EL80_SYMMI</name>
<dbReference type="EMBL" id="LSRX01000123">
    <property type="protein sequence ID" value="OLQ08165.1"/>
    <property type="molecule type" value="Genomic_DNA"/>
</dbReference>
<sequence length="99" mass="11227">MMTQVLMTANISPGYEVEVEIDLPDGCKARDVDVKIKTDNVSVKICDRTIVHGDLLNRCDPEAFLGESYWEIRGTRLVVILQKVFVKDCKQTLDIEDLL</sequence>
<protein>
    <recommendedName>
        <fullName evidence="1">CS domain-containing protein</fullName>
    </recommendedName>
</protein>